<dbReference type="PANTHER" id="PTHR11851:SF224">
    <property type="entry name" value="PROCESSING PROTEASE"/>
    <property type="match status" value="1"/>
</dbReference>
<keyword evidence="5" id="KW-1185">Reference proteome</keyword>
<accession>A0ABS6ZGQ2</accession>
<evidence type="ECO:0000256" key="1">
    <source>
        <dbReference type="SAM" id="MobiDB-lite"/>
    </source>
</evidence>
<comment type="caution">
    <text evidence="4">The sequence shown here is derived from an EMBL/GenBank/DDBJ whole genome shotgun (WGS) entry which is preliminary data.</text>
</comment>
<evidence type="ECO:0000313" key="5">
    <source>
        <dbReference type="Proteomes" id="UP000812013"/>
    </source>
</evidence>
<proteinExistence type="predicted"/>
<dbReference type="PANTHER" id="PTHR11851">
    <property type="entry name" value="METALLOPROTEASE"/>
    <property type="match status" value="1"/>
</dbReference>
<dbReference type="InterPro" id="IPR011765">
    <property type="entry name" value="Pept_M16_N"/>
</dbReference>
<reference evidence="4 5" key="1">
    <citation type="submission" date="2019-12" db="EMBL/GenBank/DDBJ databases">
        <title>Genome sequence of Streptomyces bambusae.</title>
        <authorList>
            <person name="Bansal K."/>
            <person name="Choksket S."/>
            <person name="Korpole S."/>
            <person name="Patil P.B."/>
        </authorList>
    </citation>
    <scope>NUCLEOTIDE SEQUENCE [LARGE SCALE GENOMIC DNA]</scope>
    <source>
        <strain evidence="4 5">SK60</strain>
    </source>
</reference>
<dbReference type="Pfam" id="PF05193">
    <property type="entry name" value="Peptidase_M16_C"/>
    <property type="match status" value="1"/>
</dbReference>
<dbReference type="InterPro" id="IPR011249">
    <property type="entry name" value="Metalloenz_LuxS/M16"/>
</dbReference>
<protein>
    <submittedName>
        <fullName evidence="4">Insulinase family protein</fullName>
    </submittedName>
</protein>
<feature type="domain" description="Peptidase M16 C-terminal" evidence="3">
    <location>
        <begin position="213"/>
        <end position="388"/>
    </location>
</feature>
<dbReference type="Gene3D" id="3.30.830.10">
    <property type="entry name" value="Metalloenzyme, LuxS/M16 peptidase-like"/>
    <property type="match status" value="2"/>
</dbReference>
<organism evidence="4 5">
    <name type="scientific">Streptomyces bambusae</name>
    <dbReference type="NCBI Taxonomy" id="1550616"/>
    <lineage>
        <taxon>Bacteria</taxon>
        <taxon>Bacillati</taxon>
        <taxon>Actinomycetota</taxon>
        <taxon>Actinomycetes</taxon>
        <taxon>Kitasatosporales</taxon>
        <taxon>Streptomycetaceae</taxon>
        <taxon>Streptomyces</taxon>
    </lineage>
</organism>
<evidence type="ECO:0000259" key="2">
    <source>
        <dbReference type="Pfam" id="PF00675"/>
    </source>
</evidence>
<feature type="compositionally biased region" description="Pro residues" evidence="1">
    <location>
        <begin position="1"/>
        <end position="17"/>
    </location>
</feature>
<dbReference type="SUPFAM" id="SSF63411">
    <property type="entry name" value="LuxS/MPP-like metallohydrolase"/>
    <property type="match status" value="2"/>
</dbReference>
<gene>
    <name evidence="4" type="ORF">GPJ59_35115</name>
</gene>
<dbReference type="Pfam" id="PF00675">
    <property type="entry name" value="Peptidase_M16"/>
    <property type="match status" value="1"/>
</dbReference>
<dbReference type="Proteomes" id="UP000812013">
    <property type="component" value="Unassembled WGS sequence"/>
</dbReference>
<dbReference type="InterPro" id="IPR007863">
    <property type="entry name" value="Peptidase_M16_C"/>
</dbReference>
<name>A0ABS6ZGQ2_9ACTN</name>
<dbReference type="EMBL" id="WTFF01000532">
    <property type="protein sequence ID" value="MBW5486925.1"/>
    <property type="molecule type" value="Genomic_DNA"/>
</dbReference>
<evidence type="ECO:0000259" key="3">
    <source>
        <dbReference type="Pfam" id="PF05193"/>
    </source>
</evidence>
<feature type="region of interest" description="Disordered" evidence="1">
    <location>
        <begin position="1"/>
        <end position="21"/>
    </location>
</feature>
<feature type="domain" description="Peptidase M16 N-terminal" evidence="2">
    <location>
        <begin position="64"/>
        <end position="194"/>
    </location>
</feature>
<evidence type="ECO:0000313" key="4">
    <source>
        <dbReference type="EMBL" id="MBW5486925.1"/>
    </source>
</evidence>
<sequence length="477" mass="50033">MTTATPPRPSPSPGPHPRPAEAAVAALASLVPDRPAPAPARPWVFPAPRELRLGNALRVRHIARPGHRLAAVGLFLDVPLDAEPDGLDGICELASRALQEGSTALHGPRFAAEIERCGATFDSIAGPHGIAIALQAPRSRLERVLDLLADTLHAPAFPPHEVSRLRAQRLDEIGHEHSTPHLRAFLALQSALYDPAQRISRPAAGTRATVARIDHTAVRTFYDAHARPATATAVVAADLPAEELTGLLERTLGRWAAPAGPPTPVHAPHTADDRTRLVVVDRPGAVQSTLMVGRHGLDRHAPTWPAQSIGIHCLGGGLTSRLDQVLRERRGYTYGITACAQPLRSGAVVSIGGAVHTAATAPAVSEIFEVLHSLPAGLSHGERTSAVNNLVQVAPLQYQTAVSTVKAVVRATAERLPADYLSTIHARLAAVTAPEATRAVVSAFPPDRLVVVAVGDAASITAPLEALGLGPLTVLGP</sequence>
<dbReference type="InterPro" id="IPR050361">
    <property type="entry name" value="MPP/UQCRC_Complex"/>
</dbReference>